<gene>
    <name evidence="1" type="ORF">FHS56_000943</name>
</gene>
<evidence type="ECO:0000313" key="1">
    <source>
        <dbReference type="EMBL" id="NIK73457.1"/>
    </source>
</evidence>
<comment type="caution">
    <text evidence="1">The sequence shown here is derived from an EMBL/GenBank/DDBJ whole genome shotgun (WGS) entry which is preliminary data.</text>
</comment>
<name>A0A846MQ99_9BACT</name>
<proteinExistence type="predicted"/>
<dbReference type="AlphaFoldDB" id="A0A846MQ99"/>
<keyword evidence="2" id="KW-1185">Reference proteome</keyword>
<accession>A0A846MQ99</accession>
<protein>
    <submittedName>
        <fullName evidence="1">Uncharacterized protein</fullName>
    </submittedName>
</protein>
<dbReference type="Proteomes" id="UP000537126">
    <property type="component" value="Unassembled WGS sequence"/>
</dbReference>
<reference evidence="1 2" key="1">
    <citation type="submission" date="2020-03" db="EMBL/GenBank/DDBJ databases">
        <title>Genomic Encyclopedia of Type Strains, Phase IV (KMG-IV): sequencing the most valuable type-strain genomes for metagenomic binning, comparative biology and taxonomic classification.</title>
        <authorList>
            <person name="Goeker M."/>
        </authorList>
    </citation>
    <scope>NUCLEOTIDE SEQUENCE [LARGE SCALE GENOMIC DNA]</scope>
    <source>
        <strain evidence="1 2">DSM 5718</strain>
    </source>
</reference>
<evidence type="ECO:0000313" key="2">
    <source>
        <dbReference type="Proteomes" id="UP000537126"/>
    </source>
</evidence>
<sequence>MGCSTHLSSHSLCEAYGVVVSPDLFAGISAEEGLDEIGEVRTMQRRIFQDVETARQWLTEE</sequence>
<organism evidence="1 2">
    <name type="scientific">Thermonema lapsum</name>
    <dbReference type="NCBI Taxonomy" id="28195"/>
    <lineage>
        <taxon>Bacteria</taxon>
        <taxon>Pseudomonadati</taxon>
        <taxon>Bacteroidota</taxon>
        <taxon>Cytophagia</taxon>
        <taxon>Cytophagales</taxon>
        <taxon>Thermonemataceae</taxon>
        <taxon>Thermonema</taxon>
    </lineage>
</organism>
<dbReference type="EMBL" id="JAASRN010000001">
    <property type="protein sequence ID" value="NIK73457.1"/>
    <property type="molecule type" value="Genomic_DNA"/>
</dbReference>